<dbReference type="AlphaFoldDB" id="A0A6C0CZ28"/>
<dbReference type="InterPro" id="IPR036770">
    <property type="entry name" value="Ankyrin_rpt-contain_sf"/>
</dbReference>
<protein>
    <submittedName>
        <fullName evidence="1">Uncharacterized protein</fullName>
    </submittedName>
</protein>
<dbReference type="Pfam" id="PF12796">
    <property type="entry name" value="Ank_2"/>
    <property type="match status" value="1"/>
</dbReference>
<proteinExistence type="predicted"/>
<name>A0A6C0CZ28_9ZZZZ</name>
<dbReference type="SUPFAM" id="SSF48403">
    <property type="entry name" value="Ankyrin repeat"/>
    <property type="match status" value="1"/>
</dbReference>
<reference evidence="1" key="1">
    <citation type="journal article" date="2020" name="Nature">
        <title>Giant virus diversity and host interactions through global metagenomics.</title>
        <authorList>
            <person name="Schulz F."/>
            <person name="Roux S."/>
            <person name="Paez-Espino D."/>
            <person name="Jungbluth S."/>
            <person name="Walsh D.A."/>
            <person name="Denef V.J."/>
            <person name="McMahon K.D."/>
            <person name="Konstantinidis K.T."/>
            <person name="Eloe-Fadrosh E.A."/>
            <person name="Kyrpides N.C."/>
            <person name="Woyke T."/>
        </authorList>
    </citation>
    <scope>NUCLEOTIDE SEQUENCE</scope>
    <source>
        <strain evidence="1">GVMAG-M-3300023174-102</strain>
    </source>
</reference>
<dbReference type="EMBL" id="MN739512">
    <property type="protein sequence ID" value="QHT09493.1"/>
    <property type="molecule type" value="Genomic_DNA"/>
</dbReference>
<organism evidence="1">
    <name type="scientific">viral metagenome</name>
    <dbReference type="NCBI Taxonomy" id="1070528"/>
    <lineage>
        <taxon>unclassified sequences</taxon>
        <taxon>metagenomes</taxon>
        <taxon>organismal metagenomes</taxon>
    </lineage>
</organism>
<dbReference type="Gene3D" id="1.25.40.20">
    <property type="entry name" value="Ankyrin repeat-containing domain"/>
    <property type="match status" value="1"/>
</dbReference>
<sequence>MSSTEYILKNKLFDTAIFGNYTYLAQSLLEWRGDNGEYIDASKDNDWAITDACINGNTHIARILLDWKGPTDNTVNPHTHKVILDACRNGHVDIVKLLLEWYNLHHGLLHVYIFINCLRTASINDNNDVVSILFNYNISTHTQYLNSELIDEIVADEYLYPHIIKQLRYMLIGKIYLYPELTRLARCKILDKEKTHCNDITDPDIQKNSIILINRTRYTLNSHSLQRDLDIINLQRMLRCNNSGSRIPEELFYEIIKYL</sequence>
<dbReference type="InterPro" id="IPR002110">
    <property type="entry name" value="Ankyrin_rpt"/>
</dbReference>
<accession>A0A6C0CZ28</accession>
<evidence type="ECO:0000313" key="1">
    <source>
        <dbReference type="EMBL" id="QHT09493.1"/>
    </source>
</evidence>